<feature type="domain" description="Prephenate/arogenate dehydrogenase" evidence="9">
    <location>
        <begin position="22"/>
        <end position="298"/>
    </location>
</feature>
<dbReference type="Pfam" id="PF02153">
    <property type="entry name" value="PDH_N"/>
    <property type="match status" value="1"/>
</dbReference>
<dbReference type="InterPro" id="IPR003099">
    <property type="entry name" value="Prephen_DH"/>
</dbReference>
<dbReference type="PANTHER" id="PTHR21363">
    <property type="entry name" value="PREPHENATE DEHYDROGENASE"/>
    <property type="match status" value="1"/>
</dbReference>
<dbReference type="GO" id="GO:0004665">
    <property type="term" value="F:prephenate dehydrogenase (NADP+) activity"/>
    <property type="evidence" value="ECO:0007669"/>
    <property type="project" value="InterPro"/>
</dbReference>
<evidence type="ECO:0000313" key="11">
    <source>
        <dbReference type="EMBL" id="CAB4601296.1"/>
    </source>
</evidence>
<dbReference type="PROSITE" id="PS51176">
    <property type="entry name" value="PDH_ADH"/>
    <property type="match status" value="1"/>
</dbReference>
<gene>
    <name evidence="11" type="ORF">UFOPK1835_00423</name>
</gene>
<comment type="catalytic activity">
    <reaction evidence="8">
        <text>prephenate + NAD(+) = 3-(4-hydroxyphenyl)pyruvate + CO2 + NADH</text>
        <dbReference type="Rhea" id="RHEA:13869"/>
        <dbReference type="ChEBI" id="CHEBI:16526"/>
        <dbReference type="ChEBI" id="CHEBI:29934"/>
        <dbReference type="ChEBI" id="CHEBI:36242"/>
        <dbReference type="ChEBI" id="CHEBI:57540"/>
        <dbReference type="ChEBI" id="CHEBI:57945"/>
        <dbReference type="EC" id="1.3.1.12"/>
    </reaction>
</comment>
<feature type="domain" description="ACT" evidence="10">
    <location>
        <begin position="302"/>
        <end position="378"/>
    </location>
</feature>
<sequence length="378" mass="39655">MTASSESGEVVEIPDPDRSSPGTALVIGVGLIGGSIGLALRARGWRVLGRDLDEANLVAAMELGVIDAVAANGPVSADLTFVATPVGAIGAEVERALLQTEGLVTDAGSVKSQLAPLMKNPRYIGGHPMAGSELDGVAGARADLFEGRTWVLTPTGETDDEAFARLRGIIVDFGAEVVSLPPERHDTMVAVVSHVPHLTAASLMGLADARSDEHRGLLRLAAGGFRDMTRIAAGHPGIWPDICAENKDAIVVELDRLVDGLGVVRSLIVDDDREGLVELLSKARSARLALPARFTRAEELSEIRVPVPDQKGALAGITMLAAELDVSIADIEIAHSVEGDEGVVILLVESLQGARLRDGLAAHGYRPVLRPLDGDYDQ</sequence>
<name>A0A6J6GJ46_9ZZZZ</name>
<keyword evidence="7" id="KW-0057">Aromatic amino acid biosynthesis</keyword>
<evidence type="ECO:0000259" key="9">
    <source>
        <dbReference type="PROSITE" id="PS51176"/>
    </source>
</evidence>
<evidence type="ECO:0000256" key="7">
    <source>
        <dbReference type="ARBA" id="ARBA00023141"/>
    </source>
</evidence>
<reference evidence="11" key="1">
    <citation type="submission" date="2020-05" db="EMBL/GenBank/DDBJ databases">
        <authorList>
            <person name="Chiriac C."/>
            <person name="Salcher M."/>
            <person name="Ghai R."/>
            <person name="Kavagutti S V."/>
        </authorList>
    </citation>
    <scope>NUCLEOTIDE SEQUENCE</scope>
</reference>
<dbReference type="EMBL" id="CAEZUP010000011">
    <property type="protein sequence ID" value="CAB4601296.1"/>
    <property type="molecule type" value="Genomic_DNA"/>
</dbReference>
<evidence type="ECO:0000259" key="10">
    <source>
        <dbReference type="PROSITE" id="PS51671"/>
    </source>
</evidence>
<accession>A0A6J6GJ46</accession>
<evidence type="ECO:0000256" key="8">
    <source>
        <dbReference type="ARBA" id="ARBA00049260"/>
    </source>
</evidence>
<evidence type="ECO:0000256" key="5">
    <source>
        <dbReference type="ARBA" id="ARBA00023002"/>
    </source>
</evidence>
<dbReference type="Gene3D" id="3.40.50.720">
    <property type="entry name" value="NAD(P)-binding Rossmann-like Domain"/>
    <property type="match status" value="1"/>
</dbReference>
<dbReference type="PROSITE" id="PS51671">
    <property type="entry name" value="ACT"/>
    <property type="match status" value="1"/>
</dbReference>
<dbReference type="GO" id="GO:0008977">
    <property type="term" value="F:prephenate dehydrogenase (NAD+) activity"/>
    <property type="evidence" value="ECO:0007669"/>
    <property type="project" value="UniProtKB-EC"/>
</dbReference>
<evidence type="ECO:0000256" key="4">
    <source>
        <dbReference type="ARBA" id="ARBA00022498"/>
    </source>
</evidence>
<dbReference type="InterPro" id="IPR046825">
    <property type="entry name" value="PDH_C"/>
</dbReference>
<dbReference type="InterPro" id="IPR002912">
    <property type="entry name" value="ACT_dom"/>
</dbReference>
<dbReference type="AlphaFoldDB" id="A0A6J6GJ46"/>
<keyword evidence="5" id="KW-0560">Oxidoreductase</keyword>
<protein>
    <recommendedName>
        <fullName evidence="3">Prephenate dehydrogenase</fullName>
        <ecNumber evidence="2">1.3.1.12</ecNumber>
    </recommendedName>
</protein>
<dbReference type="Gene3D" id="1.10.3660.10">
    <property type="entry name" value="6-phosphogluconate dehydrogenase C-terminal like domain"/>
    <property type="match status" value="1"/>
</dbReference>
<evidence type="ECO:0000256" key="2">
    <source>
        <dbReference type="ARBA" id="ARBA00012068"/>
    </source>
</evidence>
<evidence type="ECO:0000256" key="6">
    <source>
        <dbReference type="ARBA" id="ARBA00023027"/>
    </source>
</evidence>
<dbReference type="GO" id="GO:0006571">
    <property type="term" value="P:tyrosine biosynthetic process"/>
    <property type="evidence" value="ECO:0007669"/>
    <property type="project" value="UniProtKB-UniPathway"/>
</dbReference>
<dbReference type="InterPro" id="IPR008927">
    <property type="entry name" value="6-PGluconate_DH-like_C_sf"/>
</dbReference>
<dbReference type="EC" id="1.3.1.12" evidence="2"/>
<dbReference type="SUPFAM" id="SSF48179">
    <property type="entry name" value="6-phosphogluconate dehydrogenase C-terminal domain-like"/>
    <property type="match status" value="1"/>
</dbReference>
<dbReference type="Pfam" id="PF20463">
    <property type="entry name" value="PDH_C"/>
    <property type="match status" value="1"/>
</dbReference>
<dbReference type="InterPro" id="IPR050812">
    <property type="entry name" value="Preph/Arog_dehydrog"/>
</dbReference>
<keyword evidence="6" id="KW-0520">NAD</keyword>
<dbReference type="GO" id="GO:0070403">
    <property type="term" value="F:NAD+ binding"/>
    <property type="evidence" value="ECO:0007669"/>
    <property type="project" value="InterPro"/>
</dbReference>
<dbReference type="PANTHER" id="PTHR21363:SF0">
    <property type="entry name" value="PREPHENATE DEHYDROGENASE [NADP(+)]"/>
    <property type="match status" value="1"/>
</dbReference>
<dbReference type="InterPro" id="IPR046826">
    <property type="entry name" value="PDH_N"/>
</dbReference>
<dbReference type="InterPro" id="IPR045865">
    <property type="entry name" value="ACT-like_dom_sf"/>
</dbReference>
<evidence type="ECO:0000256" key="1">
    <source>
        <dbReference type="ARBA" id="ARBA00005067"/>
    </source>
</evidence>
<dbReference type="SUPFAM" id="SSF51735">
    <property type="entry name" value="NAD(P)-binding Rossmann-fold domains"/>
    <property type="match status" value="1"/>
</dbReference>
<proteinExistence type="predicted"/>
<comment type="pathway">
    <text evidence="1">Amino-acid biosynthesis; L-tyrosine biosynthesis; (4-hydroxyphenyl)pyruvate from prephenate (NAD(+) route): step 1/1.</text>
</comment>
<organism evidence="11">
    <name type="scientific">freshwater metagenome</name>
    <dbReference type="NCBI Taxonomy" id="449393"/>
    <lineage>
        <taxon>unclassified sequences</taxon>
        <taxon>metagenomes</taxon>
        <taxon>ecological metagenomes</taxon>
    </lineage>
</organism>
<dbReference type="InterPro" id="IPR036291">
    <property type="entry name" value="NAD(P)-bd_dom_sf"/>
</dbReference>
<dbReference type="UniPathway" id="UPA00122">
    <property type="reaction ID" value="UER00961"/>
</dbReference>
<dbReference type="SUPFAM" id="SSF55021">
    <property type="entry name" value="ACT-like"/>
    <property type="match status" value="1"/>
</dbReference>
<keyword evidence="4" id="KW-0827">Tyrosine biosynthesis</keyword>
<keyword evidence="7" id="KW-0028">Amino-acid biosynthesis</keyword>
<evidence type="ECO:0000256" key="3">
    <source>
        <dbReference type="ARBA" id="ARBA00016891"/>
    </source>
</evidence>